<dbReference type="InterPro" id="IPR007454">
    <property type="entry name" value="UPF0250_YbeD-like"/>
</dbReference>
<keyword evidence="3" id="KW-1185">Reference proteome</keyword>
<reference evidence="2 3" key="1">
    <citation type="journal article" date="2012" name="J. Bacteriol.">
        <title>Genome Sequence of the Alkane-Degrading Bacterium Alcanivorax hongdengensis Type Strain A-11-3.</title>
        <authorList>
            <person name="Lai Q."/>
            <person name="Shao Z."/>
        </authorList>
    </citation>
    <scope>NUCLEOTIDE SEQUENCE [LARGE SCALE GENOMIC DNA]</scope>
    <source>
        <strain evidence="2 3">A-11-3</strain>
    </source>
</reference>
<organism evidence="2 3">
    <name type="scientific">Alcanivorax hongdengensis A-11-3</name>
    <dbReference type="NCBI Taxonomy" id="1177179"/>
    <lineage>
        <taxon>Bacteria</taxon>
        <taxon>Pseudomonadati</taxon>
        <taxon>Pseudomonadota</taxon>
        <taxon>Gammaproteobacteria</taxon>
        <taxon>Oceanospirillales</taxon>
        <taxon>Alcanivoracaceae</taxon>
        <taxon>Alcanivorax</taxon>
    </lineage>
</organism>
<comment type="caution">
    <text evidence="2">The sequence shown here is derived from an EMBL/GenBank/DDBJ whole genome shotgun (WGS) entry which is preliminary data.</text>
</comment>
<proteinExistence type="inferred from homology"/>
<dbReference type="Gene3D" id="3.30.70.260">
    <property type="match status" value="1"/>
</dbReference>
<dbReference type="PATRIC" id="fig|1177179.3.peg.589"/>
<evidence type="ECO:0000313" key="2">
    <source>
        <dbReference type="EMBL" id="EKF75793.1"/>
    </source>
</evidence>
<sequence length="99" mass="11021">MSTDDTSPSANGINEQLWDFPHDMQLKVVGAVDAPLEEALIDILNTHLDDFDPGRHLNSKLSGKGNFISFTAQVTMQNREQLETIYRALNACPHVKITL</sequence>
<dbReference type="AlphaFoldDB" id="L0WG19"/>
<dbReference type="STRING" id="1177179.A11A3_02952"/>
<dbReference type="Pfam" id="PF04359">
    <property type="entry name" value="DUF493"/>
    <property type="match status" value="1"/>
</dbReference>
<dbReference type="Proteomes" id="UP000010164">
    <property type="component" value="Unassembled WGS sequence"/>
</dbReference>
<dbReference type="InterPro" id="IPR027471">
    <property type="entry name" value="YbeD-like_sf"/>
</dbReference>
<dbReference type="OrthoDB" id="9793424at2"/>
<dbReference type="PANTHER" id="PTHR38036:SF1">
    <property type="entry name" value="UPF0250 PROTEIN YBED"/>
    <property type="match status" value="1"/>
</dbReference>
<dbReference type="EMBL" id="AMRJ01000002">
    <property type="protein sequence ID" value="EKF75793.1"/>
    <property type="molecule type" value="Genomic_DNA"/>
</dbReference>
<dbReference type="eggNOG" id="COG2921">
    <property type="taxonomic scope" value="Bacteria"/>
</dbReference>
<comment type="similarity">
    <text evidence="1">Belongs to the UPF0250 family.</text>
</comment>
<evidence type="ECO:0000313" key="3">
    <source>
        <dbReference type="Proteomes" id="UP000010164"/>
    </source>
</evidence>
<accession>L0WG19</accession>
<evidence type="ECO:0000256" key="1">
    <source>
        <dbReference type="ARBA" id="ARBA00008460"/>
    </source>
</evidence>
<name>L0WG19_9GAMM</name>
<protein>
    <submittedName>
        <fullName evidence="2">Uncharacterized protein</fullName>
    </submittedName>
</protein>
<dbReference type="PANTHER" id="PTHR38036">
    <property type="entry name" value="UPF0250 PROTEIN YBED"/>
    <property type="match status" value="1"/>
</dbReference>
<dbReference type="SUPFAM" id="SSF117991">
    <property type="entry name" value="YbeD/HP0495-like"/>
    <property type="match status" value="1"/>
</dbReference>
<dbReference type="RefSeq" id="WP_008927777.1">
    <property type="nucleotide sequence ID" value="NZ_AMRJ01000002.1"/>
</dbReference>
<gene>
    <name evidence="2" type="ORF">A11A3_02952</name>
</gene>